<dbReference type="SUPFAM" id="SSF51735">
    <property type="entry name" value="NAD(P)-binding Rossmann-fold domains"/>
    <property type="match status" value="1"/>
</dbReference>
<dbReference type="OrthoDB" id="9771883at2"/>
<dbReference type="InterPro" id="IPR029045">
    <property type="entry name" value="ClpP/crotonase-like_dom_sf"/>
</dbReference>
<dbReference type="AlphaFoldDB" id="A0A431VQD0"/>
<dbReference type="UniPathway" id="UPA00659"/>
<accession>A0A431VQD0</accession>
<protein>
    <submittedName>
        <fullName evidence="8">3-hydroxyacyl-CoA dehydrogenase/enoyl-CoA hydratase family protein</fullName>
    </submittedName>
</protein>
<dbReference type="InterPro" id="IPR006176">
    <property type="entry name" value="3-OHacyl-CoA_DH_NAD-bd"/>
</dbReference>
<dbReference type="EMBL" id="RXPE01000030">
    <property type="protein sequence ID" value="RTR25332.1"/>
    <property type="molecule type" value="Genomic_DNA"/>
</dbReference>
<keyword evidence="4" id="KW-0732">Signal</keyword>
<dbReference type="RefSeq" id="WP_126352868.1">
    <property type="nucleotide sequence ID" value="NZ_CP086380.1"/>
</dbReference>
<dbReference type="SUPFAM" id="SSF48179">
    <property type="entry name" value="6-phosphogluconate dehydrogenase C-terminal domain-like"/>
    <property type="match status" value="2"/>
</dbReference>
<dbReference type="Gene3D" id="3.40.50.720">
    <property type="entry name" value="NAD(P)-binding Rossmann-like Domain"/>
    <property type="match status" value="1"/>
</dbReference>
<proteinExistence type="predicted"/>
<feature type="domain" description="3-hydroxyacyl-CoA dehydrogenase C-terminal" evidence="5">
    <location>
        <begin position="197"/>
        <end position="294"/>
    </location>
</feature>
<dbReference type="Gene3D" id="1.10.1040.50">
    <property type="match status" value="1"/>
</dbReference>
<dbReference type="PANTHER" id="PTHR48075">
    <property type="entry name" value="3-HYDROXYACYL-COA DEHYDROGENASE FAMILY PROTEIN"/>
    <property type="match status" value="1"/>
</dbReference>
<evidence type="ECO:0000313" key="8">
    <source>
        <dbReference type="EMBL" id="RTR25332.1"/>
    </source>
</evidence>
<evidence type="ECO:0000259" key="7">
    <source>
        <dbReference type="Pfam" id="PF16113"/>
    </source>
</evidence>
<feature type="domain" description="3-hydroxyacyl-CoA dehydrogenase C-terminal" evidence="5">
    <location>
        <begin position="373"/>
        <end position="415"/>
    </location>
</feature>
<evidence type="ECO:0000313" key="9">
    <source>
        <dbReference type="Proteomes" id="UP000277766"/>
    </source>
</evidence>
<dbReference type="GO" id="GO:0006635">
    <property type="term" value="P:fatty acid beta-oxidation"/>
    <property type="evidence" value="ECO:0007669"/>
    <property type="project" value="UniProtKB-UniPathway"/>
</dbReference>
<dbReference type="InterPro" id="IPR045004">
    <property type="entry name" value="ECH_dom"/>
</dbReference>
<reference evidence="8 9" key="1">
    <citation type="submission" date="2018-12" db="EMBL/GenBank/DDBJ databases">
        <title>Deinococcus radiophilus ATCC 27603 genome sequencing and assembly.</title>
        <authorList>
            <person name="Maclea K.S."/>
            <person name="Maynard C.R."/>
        </authorList>
    </citation>
    <scope>NUCLEOTIDE SEQUENCE [LARGE SCALE GENOMIC DNA]</scope>
    <source>
        <strain evidence="8 9">ATCC 27603</strain>
    </source>
</reference>
<sequence>MQANPYLPIRKVAVIGAGVMGAAIAAQLANAGVPVRLLDIVLPDKDDRNFLAKQGIEKALKARPAAFMSKKNAALITPGNLEDNLGDVGDCDWVIEAVLEKLDVKRDLWEKVEKVAKKTAIISSNSSGIPMAMQLEGRSDDFKARFVGAHFFNPPRYLHLLELIPTAATRGEVLDALREFGQKVVGKGIVIANDVPGFVANRIGVYGIVRALRHMDEAGLTPAQVDALTGPVAGRAKSATFRTADLSGLDIISHVAADLQKYSGDDEDFTLPDYFSDMVGRGILGDKSGSGFFKKTKDENGKTVILGLDLKTGEYTAEGKAKSALAEGLKGKPLAARLEGLYTAEGPEGDFMRASLNDGFWYAAKMAGYVSDSLADIDNALKWGFGWEVGPFETMDLLGVQRVIANLEQSGKTLPPLLQKMKDSGAERFYGEGEITTPTGEKTAFQAPYLILTDLKKDATKVIKKKAGASLLDIGDGVLLVEWHAKMNALGEDQLRMVQEAHKQVQALGYAGLVVANQGENFSAGANLPAILSMAQDDDWDEMDATIREFQNTTTSLRFSPHPCVVAPHNLALGGGCEFTLHADHVTASAELYMGLVEVGVGLIPGGGGTKEMLLRFTDGLQPGQPLLPAVQRAFELIGTAKVSTSALEARELGLLRESDTVVMNPNLRIEEAKRHVLALAPGYVQPQMRQDIPVMGEDAVAAVKSAVYGMRQAGYITDYDVVVSEQLARVLSGGVGRNRGQRVSEQHLLDLEREAFLTLAGKKGTQQRIGHMLKTGKPLRN</sequence>
<dbReference type="PANTHER" id="PTHR48075:SF7">
    <property type="entry name" value="3-HYDROXYACYL-COA DEHYDROGENASE-RELATED"/>
    <property type="match status" value="1"/>
</dbReference>
<dbReference type="Pfam" id="PF16113">
    <property type="entry name" value="ECH_2"/>
    <property type="match status" value="1"/>
</dbReference>
<dbReference type="InterPro" id="IPR036291">
    <property type="entry name" value="NAD(P)-bd_dom_sf"/>
</dbReference>
<gene>
    <name evidence="8" type="ORF">EJ104_11260</name>
</gene>
<dbReference type="Proteomes" id="UP000277766">
    <property type="component" value="Unassembled WGS sequence"/>
</dbReference>
<evidence type="ECO:0000256" key="4">
    <source>
        <dbReference type="SAM" id="SignalP"/>
    </source>
</evidence>
<evidence type="ECO:0000259" key="5">
    <source>
        <dbReference type="Pfam" id="PF00725"/>
    </source>
</evidence>
<dbReference type="GO" id="GO:0003857">
    <property type="term" value="F:(3S)-3-hydroxyacyl-CoA dehydrogenase (NAD+) activity"/>
    <property type="evidence" value="ECO:0007669"/>
    <property type="project" value="UniProtKB-EC"/>
</dbReference>
<dbReference type="Pfam" id="PF00725">
    <property type="entry name" value="3HCDH"/>
    <property type="match status" value="2"/>
</dbReference>
<feature type="signal peptide" evidence="4">
    <location>
        <begin position="1"/>
        <end position="31"/>
    </location>
</feature>
<name>A0A431VQD0_9DEIO</name>
<keyword evidence="9" id="KW-1185">Reference proteome</keyword>
<dbReference type="GO" id="GO:0070403">
    <property type="term" value="F:NAD+ binding"/>
    <property type="evidence" value="ECO:0007669"/>
    <property type="project" value="InterPro"/>
</dbReference>
<organism evidence="8 9">
    <name type="scientific">Deinococcus radiophilus</name>
    <dbReference type="NCBI Taxonomy" id="32062"/>
    <lineage>
        <taxon>Bacteria</taxon>
        <taxon>Thermotogati</taxon>
        <taxon>Deinococcota</taxon>
        <taxon>Deinococci</taxon>
        <taxon>Deinococcales</taxon>
        <taxon>Deinococcaceae</taxon>
        <taxon>Deinococcus</taxon>
    </lineage>
</organism>
<dbReference type="InterPro" id="IPR008927">
    <property type="entry name" value="6-PGluconate_DH-like_C_sf"/>
</dbReference>
<comment type="catalytic activity">
    <reaction evidence="3">
        <text>a (3S)-3-hydroxyacyl-CoA + NAD(+) = a 3-oxoacyl-CoA + NADH + H(+)</text>
        <dbReference type="Rhea" id="RHEA:22432"/>
        <dbReference type="ChEBI" id="CHEBI:15378"/>
        <dbReference type="ChEBI" id="CHEBI:57318"/>
        <dbReference type="ChEBI" id="CHEBI:57540"/>
        <dbReference type="ChEBI" id="CHEBI:57945"/>
        <dbReference type="ChEBI" id="CHEBI:90726"/>
        <dbReference type="EC" id="1.1.1.35"/>
    </reaction>
</comment>
<keyword evidence="2" id="KW-0520">NAD</keyword>
<dbReference type="CDD" id="cd06558">
    <property type="entry name" value="crotonase-like"/>
    <property type="match status" value="1"/>
</dbReference>
<feature type="domain" description="3-hydroxyacyl-CoA dehydrogenase NAD binding" evidence="6">
    <location>
        <begin position="11"/>
        <end position="194"/>
    </location>
</feature>
<evidence type="ECO:0000256" key="2">
    <source>
        <dbReference type="ARBA" id="ARBA00023027"/>
    </source>
</evidence>
<comment type="caution">
    <text evidence="8">The sequence shown here is derived from an EMBL/GenBank/DDBJ whole genome shotgun (WGS) entry which is preliminary data.</text>
</comment>
<evidence type="ECO:0000256" key="3">
    <source>
        <dbReference type="ARBA" id="ARBA00049556"/>
    </source>
</evidence>
<feature type="chain" id="PRO_5019496493" evidence="4">
    <location>
        <begin position="32"/>
        <end position="782"/>
    </location>
</feature>
<feature type="domain" description="Enoyl-CoA hydratase/isomerase" evidence="7">
    <location>
        <begin position="484"/>
        <end position="610"/>
    </location>
</feature>
<dbReference type="Gene3D" id="3.90.226.10">
    <property type="entry name" value="2-enoyl-CoA Hydratase, Chain A, domain 1"/>
    <property type="match status" value="1"/>
</dbReference>
<keyword evidence="1" id="KW-0560">Oxidoreductase</keyword>
<dbReference type="Pfam" id="PF02737">
    <property type="entry name" value="3HCDH_N"/>
    <property type="match status" value="1"/>
</dbReference>
<dbReference type="SUPFAM" id="SSF52096">
    <property type="entry name" value="ClpP/crotonase"/>
    <property type="match status" value="1"/>
</dbReference>
<dbReference type="InterPro" id="IPR006108">
    <property type="entry name" value="3HC_DH_C"/>
</dbReference>
<evidence type="ECO:0000259" key="6">
    <source>
        <dbReference type="Pfam" id="PF02737"/>
    </source>
</evidence>
<evidence type="ECO:0000256" key="1">
    <source>
        <dbReference type="ARBA" id="ARBA00023002"/>
    </source>
</evidence>